<protein>
    <submittedName>
        <fullName evidence="3">VanZ family protein</fullName>
    </submittedName>
</protein>
<evidence type="ECO:0000256" key="1">
    <source>
        <dbReference type="SAM" id="Phobius"/>
    </source>
</evidence>
<dbReference type="PANTHER" id="PTHR28008">
    <property type="entry name" value="DOMAIN PROTEIN, PUTATIVE (AFU_ORTHOLOGUE AFUA_3G10980)-RELATED"/>
    <property type="match status" value="1"/>
</dbReference>
<keyword evidence="1" id="KW-0812">Transmembrane</keyword>
<gene>
    <name evidence="3" type="ORF">OQ287_07845</name>
</gene>
<proteinExistence type="predicted"/>
<dbReference type="NCBIfam" id="NF037970">
    <property type="entry name" value="vanZ_1"/>
    <property type="match status" value="1"/>
</dbReference>
<dbReference type="PANTHER" id="PTHR28008:SF1">
    <property type="entry name" value="DOMAIN PROTEIN, PUTATIVE (AFU_ORTHOLOGUE AFUA_3G10980)-RELATED"/>
    <property type="match status" value="1"/>
</dbReference>
<name>A0AA42CUC2_9GAMM</name>
<dbReference type="InterPro" id="IPR006976">
    <property type="entry name" value="VanZ-like"/>
</dbReference>
<feature type="transmembrane region" description="Helical" evidence="1">
    <location>
        <begin position="6"/>
        <end position="24"/>
    </location>
</feature>
<keyword evidence="1" id="KW-1133">Transmembrane helix</keyword>
<dbReference type="EMBL" id="JAPIVE010000002">
    <property type="protein sequence ID" value="MCX2524149.1"/>
    <property type="molecule type" value="Genomic_DNA"/>
</dbReference>
<feature type="transmembrane region" description="Helical" evidence="1">
    <location>
        <begin position="44"/>
        <end position="70"/>
    </location>
</feature>
<sequence>MASHTLWKMAAGGWAMAIAIGSLMPGDDLPSHLPWDKLQHGLGYGVLAALLYAAGLTRLQALMSAFVFGVAIEYGQCLVPGRMGGDWEDILANTLGALAGLVLATIIRLYRQRR</sequence>
<evidence type="ECO:0000259" key="2">
    <source>
        <dbReference type="Pfam" id="PF04892"/>
    </source>
</evidence>
<organism evidence="3 4">
    <name type="scientific">Larsenimonas rhizosphaerae</name>
    <dbReference type="NCBI Taxonomy" id="2944682"/>
    <lineage>
        <taxon>Bacteria</taxon>
        <taxon>Pseudomonadati</taxon>
        <taxon>Pseudomonadota</taxon>
        <taxon>Gammaproteobacteria</taxon>
        <taxon>Oceanospirillales</taxon>
        <taxon>Halomonadaceae</taxon>
        <taxon>Larsenimonas</taxon>
    </lineage>
</organism>
<evidence type="ECO:0000313" key="3">
    <source>
        <dbReference type="EMBL" id="MCX2524149.1"/>
    </source>
</evidence>
<keyword evidence="4" id="KW-1185">Reference proteome</keyword>
<reference evidence="3" key="1">
    <citation type="submission" date="2022-11" db="EMBL/GenBank/DDBJ databases">
        <title>Larsenimonas rhizosphaerae sp. nov., isolated from a tidal mudflat.</title>
        <authorList>
            <person name="Lee S.D."/>
            <person name="Kim I.S."/>
        </authorList>
    </citation>
    <scope>NUCLEOTIDE SEQUENCE</scope>
    <source>
        <strain evidence="3">GH2-1</strain>
    </source>
</reference>
<feature type="domain" description="VanZ-like" evidence="2">
    <location>
        <begin position="35"/>
        <end position="107"/>
    </location>
</feature>
<evidence type="ECO:0000313" key="4">
    <source>
        <dbReference type="Proteomes" id="UP001165678"/>
    </source>
</evidence>
<dbReference type="Proteomes" id="UP001165678">
    <property type="component" value="Unassembled WGS sequence"/>
</dbReference>
<comment type="caution">
    <text evidence="3">The sequence shown here is derived from an EMBL/GenBank/DDBJ whole genome shotgun (WGS) entry which is preliminary data.</text>
</comment>
<dbReference type="Pfam" id="PF04892">
    <property type="entry name" value="VanZ"/>
    <property type="match status" value="1"/>
</dbReference>
<dbReference type="AlphaFoldDB" id="A0AA42CUC2"/>
<feature type="transmembrane region" description="Helical" evidence="1">
    <location>
        <begin position="90"/>
        <end position="110"/>
    </location>
</feature>
<dbReference type="RefSeq" id="WP_265896093.1">
    <property type="nucleotide sequence ID" value="NZ_JAPIVE010000002.1"/>
</dbReference>
<keyword evidence="1" id="KW-0472">Membrane</keyword>
<accession>A0AA42CUC2</accession>